<dbReference type="EMBL" id="JARYMX010000008">
    <property type="protein sequence ID" value="KAJ9538165.1"/>
    <property type="molecule type" value="Genomic_DNA"/>
</dbReference>
<evidence type="ECO:0000313" key="1">
    <source>
        <dbReference type="EMBL" id="KAJ9538165.1"/>
    </source>
</evidence>
<dbReference type="AlphaFoldDB" id="A0AA38SL56"/>
<organism evidence="1 2">
    <name type="scientific">Centaurea solstitialis</name>
    <name type="common">yellow star-thistle</name>
    <dbReference type="NCBI Taxonomy" id="347529"/>
    <lineage>
        <taxon>Eukaryota</taxon>
        <taxon>Viridiplantae</taxon>
        <taxon>Streptophyta</taxon>
        <taxon>Embryophyta</taxon>
        <taxon>Tracheophyta</taxon>
        <taxon>Spermatophyta</taxon>
        <taxon>Magnoliopsida</taxon>
        <taxon>eudicotyledons</taxon>
        <taxon>Gunneridae</taxon>
        <taxon>Pentapetalae</taxon>
        <taxon>asterids</taxon>
        <taxon>campanulids</taxon>
        <taxon>Asterales</taxon>
        <taxon>Asteraceae</taxon>
        <taxon>Carduoideae</taxon>
        <taxon>Cardueae</taxon>
        <taxon>Centaureinae</taxon>
        <taxon>Centaurea</taxon>
    </lineage>
</organism>
<dbReference type="Pfam" id="PF04827">
    <property type="entry name" value="Plant_tran"/>
    <property type="match status" value="1"/>
</dbReference>
<comment type="caution">
    <text evidence="1">The sequence shown here is derived from an EMBL/GenBank/DDBJ whole genome shotgun (WGS) entry which is preliminary data.</text>
</comment>
<gene>
    <name evidence="1" type="ORF">OSB04_030898</name>
</gene>
<dbReference type="Proteomes" id="UP001172457">
    <property type="component" value="Chromosome 8"/>
</dbReference>
<dbReference type="PANTHER" id="PTHR47150">
    <property type="entry name" value="OS12G0169200 PROTEIN"/>
    <property type="match status" value="1"/>
</dbReference>
<dbReference type="InterPro" id="IPR006912">
    <property type="entry name" value="Harbinger_derived_prot"/>
</dbReference>
<accession>A0AA38SL56</accession>
<evidence type="ECO:0000313" key="2">
    <source>
        <dbReference type="Proteomes" id="UP001172457"/>
    </source>
</evidence>
<protein>
    <recommendedName>
        <fullName evidence="3">Transposase</fullName>
    </recommendedName>
</protein>
<reference evidence="1" key="1">
    <citation type="submission" date="2023-03" db="EMBL/GenBank/DDBJ databases">
        <title>Chromosome-scale reference genome and RAD-based genetic map of yellow starthistle (Centaurea solstitialis) reveal putative structural variation and QTLs associated with invader traits.</title>
        <authorList>
            <person name="Reatini B."/>
            <person name="Cang F.A."/>
            <person name="Jiang Q."/>
            <person name="Mckibben M.T.W."/>
            <person name="Barker M.S."/>
            <person name="Rieseberg L.H."/>
            <person name="Dlugosch K.M."/>
        </authorList>
    </citation>
    <scope>NUCLEOTIDE SEQUENCE</scope>
    <source>
        <strain evidence="1">CAN-66</strain>
        <tissue evidence="1">Leaf</tissue>
    </source>
</reference>
<dbReference type="PANTHER" id="PTHR47150:SF4">
    <property type="entry name" value="HARBINGER TRANSPOSASE-DERIVED PROTEIN-RELATED"/>
    <property type="match status" value="1"/>
</dbReference>
<proteinExistence type="predicted"/>
<keyword evidence="2" id="KW-1185">Reference proteome</keyword>
<evidence type="ECO:0008006" key="3">
    <source>
        <dbReference type="Google" id="ProtNLM"/>
    </source>
</evidence>
<sequence length="387" mass="44769">MTRRLFVRIVADLEREFDFFKQQWDARGVKGFSSLQKCTSAIRQLAYGSAADASDEYLRMSETTLRECLENFCQCIIHLYRRQYLRKPTANDIQAIYALHEQTHGLSGMLGSIDYKAPDSSFVVNDTHYKHGYYLTNGIYPEWSTFVKAFRWLMDKRWIEFKKHQESARKDIERTFAVLQDKWHVVKRPTRVVNVVRMRMEWYSSGKVVVKHWKADVTADVATGKGGMGGTEQECTVPRLVQHGSGPETGTSLLQRSIKGERRATVLKRDEARASIGVLESSNWTNSFVYCVKGIRGDHITCLCGLRSVGVANYLSGKTYSEVLREGMGRDLVNRKVPVMHVTLIEDMYDYTFIPLWQKKKRDEQYARLLKLFEQDDELELELGLRD</sequence>
<name>A0AA38SL56_9ASTR</name>